<protein>
    <submittedName>
        <fullName evidence="2">Uncharacterized protein</fullName>
    </submittedName>
</protein>
<proteinExistence type="predicted"/>
<evidence type="ECO:0000313" key="3">
    <source>
        <dbReference type="Proteomes" id="UP000250443"/>
    </source>
</evidence>
<dbReference type="Proteomes" id="UP000250443">
    <property type="component" value="Unassembled WGS sequence"/>
</dbReference>
<accession>A0A2X2C452</accession>
<name>A0A2X2C452_PSELU</name>
<sequence length="75" mass="8737">MDAVQVDEDSYRDLLVMLSEAANAQSPLDAVCLITVMLQHIQQNHRLPQLETVVRDWKLLYALHKERPLPREKRS</sequence>
<dbReference type="AlphaFoldDB" id="A0A2X2C452"/>
<evidence type="ECO:0000313" key="1">
    <source>
        <dbReference type="EMBL" id="SPZ00108.1"/>
    </source>
</evidence>
<evidence type="ECO:0000313" key="2">
    <source>
        <dbReference type="EMBL" id="SPZ00316.1"/>
    </source>
</evidence>
<reference evidence="2 3" key="1">
    <citation type="submission" date="2018-06" db="EMBL/GenBank/DDBJ databases">
        <authorList>
            <consortium name="Pathogen Informatics"/>
            <person name="Doyle S."/>
        </authorList>
    </citation>
    <scope>NUCLEOTIDE SEQUENCE [LARGE SCALE GENOMIC DNA]</scope>
    <source>
        <strain evidence="2 3">NCTC11842</strain>
    </source>
</reference>
<dbReference type="EMBL" id="UAUF01000002">
    <property type="protein sequence ID" value="SPZ00316.1"/>
    <property type="molecule type" value="Genomic_DNA"/>
</dbReference>
<dbReference type="RefSeq" id="WP_073450558.1">
    <property type="nucleotide sequence ID" value="NZ_FQYS01000013.1"/>
</dbReference>
<organism evidence="2 3">
    <name type="scientific">Pseudomonas luteola</name>
    <dbReference type="NCBI Taxonomy" id="47886"/>
    <lineage>
        <taxon>Bacteria</taxon>
        <taxon>Pseudomonadati</taxon>
        <taxon>Pseudomonadota</taxon>
        <taxon>Gammaproteobacteria</taxon>
        <taxon>Pseudomonadales</taxon>
        <taxon>Pseudomonadaceae</taxon>
        <taxon>Pseudomonas</taxon>
    </lineage>
</organism>
<gene>
    <name evidence="1" type="ORF">NCTC11842_00253</name>
    <name evidence="2" type="ORF">NCTC11842_00465</name>
</gene>
<dbReference type="EMBL" id="UAUF01000002">
    <property type="protein sequence ID" value="SPZ00108.1"/>
    <property type="molecule type" value="Genomic_DNA"/>
</dbReference>